<dbReference type="Proteomes" id="UP000714275">
    <property type="component" value="Unassembled WGS sequence"/>
</dbReference>
<proteinExistence type="predicted"/>
<dbReference type="OrthoDB" id="2418900at2759"/>
<evidence type="ECO:0000313" key="2">
    <source>
        <dbReference type="Proteomes" id="UP000714275"/>
    </source>
</evidence>
<comment type="caution">
    <text evidence="1">The sequence shown here is derived from an EMBL/GenBank/DDBJ whole genome shotgun (WGS) entry which is preliminary data.</text>
</comment>
<dbReference type="EMBL" id="JABBWD010000032">
    <property type="protein sequence ID" value="KAG1775652.1"/>
    <property type="molecule type" value="Genomic_DNA"/>
</dbReference>
<dbReference type="AlphaFoldDB" id="A0A9P7D1K1"/>
<keyword evidence="2" id="KW-1185">Reference proteome</keyword>
<accession>A0A9P7D1K1</accession>
<gene>
    <name evidence="1" type="ORF">EV702DRAFT_1199136</name>
</gene>
<reference evidence="1" key="1">
    <citation type="journal article" date="2020" name="New Phytol.">
        <title>Comparative genomics reveals dynamic genome evolution in host specialist ectomycorrhizal fungi.</title>
        <authorList>
            <person name="Lofgren L.A."/>
            <person name="Nguyen N.H."/>
            <person name="Vilgalys R."/>
            <person name="Ruytinx J."/>
            <person name="Liao H.L."/>
            <person name="Branco S."/>
            <person name="Kuo A."/>
            <person name="LaButti K."/>
            <person name="Lipzen A."/>
            <person name="Andreopoulos W."/>
            <person name="Pangilinan J."/>
            <person name="Riley R."/>
            <person name="Hundley H."/>
            <person name="Na H."/>
            <person name="Barry K."/>
            <person name="Grigoriev I.V."/>
            <person name="Stajich J.E."/>
            <person name="Kennedy P.G."/>
        </authorList>
    </citation>
    <scope>NUCLEOTIDE SEQUENCE</scope>
    <source>
        <strain evidence="1">DOB743</strain>
    </source>
</reference>
<name>A0A9P7D1K1_9AGAM</name>
<evidence type="ECO:0000313" key="1">
    <source>
        <dbReference type="EMBL" id="KAG1775652.1"/>
    </source>
</evidence>
<sequence length="601" mass="65992">MTWIPIIILRYPKTQACTGTTTIKAQLSTNYPAVLISARTIAPLMTAIGPSSFATPSSGPPVLLTMAAVHGPILPAHPSPFRNAQIAACHIRIYDGKFCTIPQPVPAEFCRLVSGCQENMIRAMDFTRYHTLALFSSLPSFPSSVARIVSASSSITRILRHPFIPPHITSLAVVFEGFNTRWFTRYHTLALFSSLPSFPSSIARIISALSSLTCIVARIISALSSLTCIVARIISASSSVTRIVSASSSLTCIIAHIVSASFVIPSSPLISLHWQLLTMNGPGYHMCPACGRDDLTVTGLSQHIAKSRNPRCHALYSQSRSRTNNKAELAIDDTEAELALDEGDYNGIYNEDEFERSASAASEHAADSDEEDFDEHLLFEPECEAAPLQPQADEDNDSNLLDDVFAFEDDELEDIQQNTRQDVEARAQGQSGFVRVPYPDPRAGRSMLHGSVDHGANVAYGAHLANDENPYHPFNSQIEWEVARWAKLRGATSTAFSDLLSINGVSEHLGLSFKNANELNKIIDYELPTGRPKFKWEQVVVVGESFDVYYRDIIECIRLKICLIMPPTRSPPFSIHLRSGITMKGKKKAAKSKDSSIEPKD</sequence>
<protein>
    <submittedName>
        <fullName evidence="1">Uncharacterized protein</fullName>
    </submittedName>
</protein>
<organism evidence="1 2">
    <name type="scientific">Suillus placidus</name>
    <dbReference type="NCBI Taxonomy" id="48579"/>
    <lineage>
        <taxon>Eukaryota</taxon>
        <taxon>Fungi</taxon>
        <taxon>Dikarya</taxon>
        <taxon>Basidiomycota</taxon>
        <taxon>Agaricomycotina</taxon>
        <taxon>Agaricomycetes</taxon>
        <taxon>Agaricomycetidae</taxon>
        <taxon>Boletales</taxon>
        <taxon>Suillineae</taxon>
        <taxon>Suillaceae</taxon>
        <taxon>Suillus</taxon>
    </lineage>
</organism>